<dbReference type="AlphaFoldDB" id="A0A2T4IIC8"/>
<keyword evidence="2" id="KW-1185">Reference proteome</keyword>
<dbReference type="OrthoDB" id="5297048at2"/>
<evidence type="ECO:0000313" key="1">
    <source>
        <dbReference type="EMBL" id="PTD97532.1"/>
    </source>
</evidence>
<protein>
    <submittedName>
        <fullName evidence="1">Uncharacterized protein</fullName>
    </submittedName>
</protein>
<reference evidence="1 2" key="1">
    <citation type="submission" date="2018-03" db="EMBL/GenBank/DDBJ databases">
        <authorList>
            <person name="Keele B.F."/>
        </authorList>
    </citation>
    <scope>NUCLEOTIDE SEQUENCE [LARGE SCALE GENOMIC DNA]</scope>
    <source>
        <strain evidence="1 2">D20</strain>
    </source>
</reference>
<dbReference type="RefSeq" id="WP_107492052.1">
    <property type="nucleotide sequence ID" value="NZ_PZKC01000002.1"/>
</dbReference>
<accession>A0A2T4IIC8</accession>
<sequence>MTHHITVSFGANREYELVVHDADTAGMAKDQARAWLAKEFEVLECTPSNPMGKVLVLDMILNVAKYAGEERFKTPGQWAQQFASAVAVALERPAIRVDVAGFLVG</sequence>
<dbReference type="Proteomes" id="UP000241193">
    <property type="component" value="Unassembled WGS sequence"/>
</dbReference>
<reference evidence="1 2" key="2">
    <citation type="submission" date="2018-04" db="EMBL/GenBank/DDBJ databases">
        <title>Thauera lacus sp. nov., isolated from an saline lake in Inner Mongolia, China.</title>
        <authorList>
            <person name="Liang Q.-Y."/>
        </authorList>
    </citation>
    <scope>NUCLEOTIDE SEQUENCE [LARGE SCALE GENOMIC DNA]</scope>
    <source>
        <strain evidence="1 2">D20</strain>
    </source>
</reference>
<evidence type="ECO:0000313" key="2">
    <source>
        <dbReference type="Proteomes" id="UP000241193"/>
    </source>
</evidence>
<gene>
    <name evidence="1" type="ORF">C8261_02290</name>
</gene>
<comment type="caution">
    <text evidence="1">The sequence shown here is derived from an EMBL/GenBank/DDBJ whole genome shotgun (WGS) entry which is preliminary data.</text>
</comment>
<organism evidence="1 2">
    <name type="scientific">Pseudothauera lacus</name>
    <dbReference type="NCBI Taxonomy" id="2136175"/>
    <lineage>
        <taxon>Bacteria</taxon>
        <taxon>Pseudomonadati</taxon>
        <taxon>Pseudomonadota</taxon>
        <taxon>Betaproteobacteria</taxon>
        <taxon>Rhodocyclales</taxon>
        <taxon>Zoogloeaceae</taxon>
        <taxon>Pseudothauera</taxon>
    </lineage>
</organism>
<dbReference type="EMBL" id="PZKC01000002">
    <property type="protein sequence ID" value="PTD97532.1"/>
    <property type="molecule type" value="Genomic_DNA"/>
</dbReference>
<name>A0A2T4IIC8_9RHOO</name>
<proteinExistence type="predicted"/>